<keyword evidence="3" id="KW-1185">Reference proteome</keyword>
<keyword evidence="1" id="KW-0472">Membrane</keyword>
<dbReference type="RefSeq" id="WP_397077731.1">
    <property type="nucleotide sequence ID" value="NZ_JBITGY010000001.1"/>
</dbReference>
<feature type="transmembrane region" description="Helical" evidence="1">
    <location>
        <begin position="105"/>
        <end position="126"/>
    </location>
</feature>
<accession>A0ABW7YJB3</accession>
<dbReference type="EMBL" id="JBITGY010000001">
    <property type="protein sequence ID" value="MFI6495928.1"/>
    <property type="molecule type" value="Genomic_DNA"/>
</dbReference>
<sequence>MTKVPFDPEHPGVKILTSNLVWDLVPHEEAPELLSKLKLTPPSAEGASMECRNSHLRMSLVDPLDNNINFMARQISEIAIKVILGDAEETLDEKIVSHLMHQYDVVVTAALKVAIANFLATGMLVYQRRI</sequence>
<keyword evidence="1" id="KW-0812">Transmembrane</keyword>
<comment type="caution">
    <text evidence="2">The sequence shown here is derived from an EMBL/GenBank/DDBJ whole genome shotgun (WGS) entry which is preliminary data.</text>
</comment>
<dbReference type="Proteomes" id="UP001612741">
    <property type="component" value="Unassembled WGS sequence"/>
</dbReference>
<name>A0ABW7YJB3_9ACTN</name>
<evidence type="ECO:0000313" key="3">
    <source>
        <dbReference type="Proteomes" id="UP001612741"/>
    </source>
</evidence>
<organism evidence="2 3">
    <name type="scientific">Nonomuraea typhae</name>
    <dbReference type="NCBI Taxonomy" id="2603600"/>
    <lineage>
        <taxon>Bacteria</taxon>
        <taxon>Bacillati</taxon>
        <taxon>Actinomycetota</taxon>
        <taxon>Actinomycetes</taxon>
        <taxon>Streptosporangiales</taxon>
        <taxon>Streptosporangiaceae</taxon>
        <taxon>Nonomuraea</taxon>
    </lineage>
</organism>
<evidence type="ECO:0000256" key="1">
    <source>
        <dbReference type="SAM" id="Phobius"/>
    </source>
</evidence>
<proteinExistence type="predicted"/>
<keyword evidence="1" id="KW-1133">Transmembrane helix</keyword>
<reference evidence="2 3" key="1">
    <citation type="submission" date="2024-10" db="EMBL/GenBank/DDBJ databases">
        <title>The Natural Products Discovery Center: Release of the First 8490 Sequenced Strains for Exploring Actinobacteria Biosynthetic Diversity.</title>
        <authorList>
            <person name="Kalkreuter E."/>
            <person name="Kautsar S.A."/>
            <person name="Yang D."/>
            <person name="Bader C.D."/>
            <person name="Teijaro C.N."/>
            <person name="Fluegel L."/>
            <person name="Davis C.M."/>
            <person name="Simpson J.R."/>
            <person name="Lauterbach L."/>
            <person name="Steele A.D."/>
            <person name="Gui C."/>
            <person name="Meng S."/>
            <person name="Li G."/>
            <person name="Viehrig K."/>
            <person name="Ye F."/>
            <person name="Su P."/>
            <person name="Kiefer A.F."/>
            <person name="Nichols A."/>
            <person name="Cepeda A.J."/>
            <person name="Yan W."/>
            <person name="Fan B."/>
            <person name="Jiang Y."/>
            <person name="Adhikari A."/>
            <person name="Zheng C.-J."/>
            <person name="Schuster L."/>
            <person name="Cowan T.M."/>
            <person name="Smanski M.J."/>
            <person name="Chevrette M.G."/>
            <person name="De Carvalho L.P.S."/>
            <person name="Shen B."/>
        </authorList>
    </citation>
    <scope>NUCLEOTIDE SEQUENCE [LARGE SCALE GENOMIC DNA]</scope>
    <source>
        <strain evidence="2 3">NPDC050545</strain>
    </source>
</reference>
<protein>
    <submittedName>
        <fullName evidence="2">Uncharacterized protein</fullName>
    </submittedName>
</protein>
<evidence type="ECO:0000313" key="2">
    <source>
        <dbReference type="EMBL" id="MFI6495928.1"/>
    </source>
</evidence>
<gene>
    <name evidence="2" type="ORF">ACIBG2_01000</name>
</gene>